<name>A0A2A4JQD0_HELVI</name>
<evidence type="ECO:0008006" key="3">
    <source>
        <dbReference type="Google" id="ProtNLM"/>
    </source>
</evidence>
<accession>A0A2A4JQD0</accession>
<evidence type="ECO:0000256" key="1">
    <source>
        <dbReference type="SAM" id="MobiDB-lite"/>
    </source>
</evidence>
<dbReference type="STRING" id="7102.A0A2A4JQD0"/>
<proteinExistence type="predicted"/>
<comment type="caution">
    <text evidence="2">The sequence shown here is derived from an EMBL/GenBank/DDBJ whole genome shotgun (WGS) entry which is preliminary data.</text>
</comment>
<organism evidence="2">
    <name type="scientific">Heliothis virescens</name>
    <name type="common">Tobacco budworm moth</name>
    <dbReference type="NCBI Taxonomy" id="7102"/>
    <lineage>
        <taxon>Eukaryota</taxon>
        <taxon>Metazoa</taxon>
        <taxon>Ecdysozoa</taxon>
        <taxon>Arthropoda</taxon>
        <taxon>Hexapoda</taxon>
        <taxon>Insecta</taxon>
        <taxon>Pterygota</taxon>
        <taxon>Neoptera</taxon>
        <taxon>Endopterygota</taxon>
        <taxon>Lepidoptera</taxon>
        <taxon>Glossata</taxon>
        <taxon>Ditrysia</taxon>
        <taxon>Noctuoidea</taxon>
        <taxon>Noctuidae</taxon>
        <taxon>Heliothinae</taxon>
        <taxon>Heliothis</taxon>
    </lineage>
</organism>
<dbReference type="EMBL" id="NWSH01000787">
    <property type="protein sequence ID" value="PCG74201.1"/>
    <property type="molecule type" value="Genomic_DNA"/>
</dbReference>
<protein>
    <recommendedName>
        <fullName evidence="3">CCHC-type domain-containing protein</fullName>
    </recommendedName>
</protein>
<gene>
    <name evidence="2" type="ORF">B5V51_13673</name>
</gene>
<reference evidence="2" key="1">
    <citation type="submission" date="2017-09" db="EMBL/GenBank/DDBJ databases">
        <title>Contemporary evolution of a Lepidopteran species, Heliothis virescens, in response to modern agricultural practices.</title>
        <authorList>
            <person name="Fritz M.L."/>
            <person name="Deyonke A.M."/>
            <person name="Papanicolaou A."/>
            <person name="Micinski S."/>
            <person name="Westbrook J."/>
            <person name="Gould F."/>
        </authorList>
    </citation>
    <scope>NUCLEOTIDE SEQUENCE [LARGE SCALE GENOMIC DNA]</scope>
    <source>
        <strain evidence="2">HvINT-</strain>
        <tissue evidence="2">Whole body</tissue>
    </source>
</reference>
<sequence>MGVVKGVPTDWSELETIDNLKSPLGKILKVRRLNRKITSEGKPEWIPTSSVVVTFDGQSLPERVFCFYNSLPVETYNYPTIQCFGCCKYGHTRTNCRSKPRCYRCGGDHFGDGCSVEEPKCFYCTGSHTAISKHCPEYIRQRNIKASMAKDNISYSEATKIHAPSFRSFADVTASSFPSQSIHQSLSQEPRPPRPPPPNYISHSQPSTSSSHKKIIVSRPKSQPSLHPGYDRRAHQDIINSFAFPPSPNGCALNDNPPTENDNAQTIQSIILLLSSVLSNYPLPDHVANNLIKTIKSHHIPSPTMEYQKCPPKKT</sequence>
<evidence type="ECO:0000313" key="2">
    <source>
        <dbReference type="EMBL" id="PCG74201.1"/>
    </source>
</evidence>
<feature type="region of interest" description="Disordered" evidence="1">
    <location>
        <begin position="179"/>
        <end position="231"/>
    </location>
</feature>
<dbReference type="AlphaFoldDB" id="A0A2A4JQD0"/>
<feature type="compositionally biased region" description="Polar residues" evidence="1">
    <location>
        <begin position="179"/>
        <end position="188"/>
    </location>
</feature>